<comment type="caution">
    <text evidence="4">The sequence shown here is derived from an EMBL/GenBank/DDBJ whole genome shotgun (WGS) entry which is preliminary data.</text>
</comment>
<dbReference type="InterPro" id="IPR000008">
    <property type="entry name" value="C2_dom"/>
</dbReference>
<proteinExistence type="predicted"/>
<sequence>MFTGTLKVKLIEAVDLKLTDFQRRHNVGWVGKLVKNTMDPYIFVDIDEVHVHRTTTKQKTFCPTWNETFESEVQSGTKLGFTVFHDAVIPPDDFVANGRISFDELIDITKDQNSDIWVNLEPQGKLHLVVDLKQGDLFYLAPTF</sequence>
<name>A0ABR0B1F0_9CRUS</name>
<dbReference type="SMART" id="SM00239">
    <property type="entry name" value="C2"/>
    <property type="match status" value="1"/>
</dbReference>
<dbReference type="InterPro" id="IPR035892">
    <property type="entry name" value="C2_domain_sf"/>
</dbReference>
<evidence type="ECO:0000313" key="5">
    <source>
        <dbReference type="Proteomes" id="UP001234178"/>
    </source>
</evidence>
<reference evidence="4 5" key="1">
    <citation type="journal article" date="2023" name="Nucleic Acids Res.">
        <title>The hologenome of Daphnia magna reveals possible DNA methylation and microbiome-mediated evolution of the host genome.</title>
        <authorList>
            <person name="Chaturvedi A."/>
            <person name="Li X."/>
            <person name="Dhandapani V."/>
            <person name="Marshall H."/>
            <person name="Kissane S."/>
            <person name="Cuenca-Cambronero M."/>
            <person name="Asole G."/>
            <person name="Calvet F."/>
            <person name="Ruiz-Romero M."/>
            <person name="Marangio P."/>
            <person name="Guigo R."/>
            <person name="Rago D."/>
            <person name="Mirbahai L."/>
            <person name="Eastwood N."/>
            <person name="Colbourne J.K."/>
            <person name="Zhou J."/>
            <person name="Mallon E."/>
            <person name="Orsini L."/>
        </authorList>
    </citation>
    <scope>NUCLEOTIDE SEQUENCE [LARGE SCALE GENOMIC DNA]</scope>
    <source>
        <strain evidence="4">LRV0_1</strain>
    </source>
</reference>
<dbReference type="PROSITE" id="PS50004">
    <property type="entry name" value="C2"/>
    <property type="match status" value="1"/>
</dbReference>
<evidence type="ECO:0000256" key="1">
    <source>
        <dbReference type="ARBA" id="ARBA00022723"/>
    </source>
</evidence>
<accession>A0ABR0B1F0</accession>
<dbReference type="EMBL" id="JAOYFB010000040">
    <property type="protein sequence ID" value="KAK4035517.1"/>
    <property type="molecule type" value="Genomic_DNA"/>
</dbReference>
<evidence type="ECO:0000256" key="2">
    <source>
        <dbReference type="ARBA" id="ARBA00022837"/>
    </source>
</evidence>
<dbReference type="PANTHER" id="PTHR46502:SF2">
    <property type="entry name" value="16 KDA PHLOEM PROTEIN 2"/>
    <property type="match status" value="1"/>
</dbReference>
<gene>
    <name evidence="4" type="ORF">OUZ56_027603</name>
</gene>
<dbReference type="Pfam" id="PF00168">
    <property type="entry name" value="C2"/>
    <property type="match status" value="1"/>
</dbReference>
<organism evidence="4 5">
    <name type="scientific">Daphnia magna</name>
    <dbReference type="NCBI Taxonomy" id="35525"/>
    <lineage>
        <taxon>Eukaryota</taxon>
        <taxon>Metazoa</taxon>
        <taxon>Ecdysozoa</taxon>
        <taxon>Arthropoda</taxon>
        <taxon>Crustacea</taxon>
        <taxon>Branchiopoda</taxon>
        <taxon>Diplostraca</taxon>
        <taxon>Cladocera</taxon>
        <taxon>Anomopoda</taxon>
        <taxon>Daphniidae</taxon>
        <taxon>Daphnia</taxon>
    </lineage>
</organism>
<dbReference type="Proteomes" id="UP001234178">
    <property type="component" value="Unassembled WGS sequence"/>
</dbReference>
<keyword evidence="2" id="KW-0106">Calcium</keyword>
<keyword evidence="1" id="KW-0479">Metal-binding</keyword>
<feature type="domain" description="C2" evidence="3">
    <location>
        <begin position="1"/>
        <end position="118"/>
    </location>
</feature>
<dbReference type="SUPFAM" id="SSF49562">
    <property type="entry name" value="C2 domain (Calcium/lipid-binding domain, CaLB)"/>
    <property type="match status" value="1"/>
</dbReference>
<dbReference type="CDD" id="cd04014">
    <property type="entry name" value="C2_PKC_epsilon"/>
    <property type="match status" value="1"/>
</dbReference>
<dbReference type="PANTHER" id="PTHR46502">
    <property type="entry name" value="C2 DOMAIN-CONTAINING"/>
    <property type="match status" value="1"/>
</dbReference>
<keyword evidence="5" id="KW-1185">Reference proteome</keyword>
<evidence type="ECO:0000259" key="3">
    <source>
        <dbReference type="PROSITE" id="PS50004"/>
    </source>
</evidence>
<dbReference type="Gene3D" id="2.60.40.150">
    <property type="entry name" value="C2 domain"/>
    <property type="match status" value="1"/>
</dbReference>
<protein>
    <recommendedName>
        <fullName evidence="3">C2 domain-containing protein</fullName>
    </recommendedName>
</protein>
<evidence type="ECO:0000313" key="4">
    <source>
        <dbReference type="EMBL" id="KAK4035517.1"/>
    </source>
</evidence>